<evidence type="ECO:0000313" key="2">
    <source>
        <dbReference type="EMBL" id="GAB38523.1"/>
    </source>
</evidence>
<dbReference type="eggNOG" id="COG4762">
    <property type="taxonomic scope" value="Bacteria"/>
</dbReference>
<name>H5TYG5_9ACTN</name>
<dbReference type="Proteomes" id="UP000005845">
    <property type="component" value="Unassembled WGS sequence"/>
</dbReference>
<reference evidence="2 3" key="1">
    <citation type="submission" date="2012-02" db="EMBL/GenBank/DDBJ databases">
        <title>Whole genome shotgun sequence of Gordonia sputi NBRC 100414.</title>
        <authorList>
            <person name="Yoshida I."/>
            <person name="Hosoyama A."/>
            <person name="Tsuchikane K."/>
            <person name="Katsumata H."/>
            <person name="Yamazaki S."/>
            <person name="Fujita N."/>
        </authorList>
    </citation>
    <scope>NUCLEOTIDE SEQUENCE [LARGE SCALE GENOMIC DNA]</scope>
    <source>
        <strain evidence="2 3">NBRC 100414</strain>
    </source>
</reference>
<evidence type="ECO:0000313" key="3">
    <source>
        <dbReference type="Proteomes" id="UP000005845"/>
    </source>
</evidence>
<feature type="domain" description="DUF1990" evidence="1">
    <location>
        <begin position="13"/>
        <end position="167"/>
    </location>
</feature>
<dbReference type="Pfam" id="PF09348">
    <property type="entry name" value="DUF1990"/>
    <property type="match status" value="1"/>
</dbReference>
<dbReference type="EMBL" id="BAFC01000045">
    <property type="protein sequence ID" value="GAB38523.1"/>
    <property type="molecule type" value="Genomic_DNA"/>
</dbReference>
<keyword evidence="3" id="KW-1185">Reference proteome</keyword>
<dbReference type="AlphaFoldDB" id="H5TYG5"/>
<dbReference type="InterPro" id="IPR014457">
    <property type="entry name" value="UCP010260"/>
</dbReference>
<organism evidence="2 3">
    <name type="scientific">Gordonia sputi NBRC 100414</name>
    <dbReference type="NCBI Taxonomy" id="1089453"/>
    <lineage>
        <taxon>Bacteria</taxon>
        <taxon>Bacillati</taxon>
        <taxon>Actinomycetota</taxon>
        <taxon>Actinomycetes</taxon>
        <taxon>Mycobacteriales</taxon>
        <taxon>Gordoniaceae</taxon>
        <taxon>Gordonia</taxon>
    </lineage>
</organism>
<evidence type="ECO:0000259" key="1">
    <source>
        <dbReference type="Pfam" id="PF09348"/>
    </source>
</evidence>
<dbReference type="PANTHER" id="PTHR34202">
    <property type="entry name" value="UPF0548 PROTEIN"/>
    <property type="match status" value="1"/>
</dbReference>
<comment type="caution">
    <text evidence="2">The sequence shown here is derived from an EMBL/GenBank/DDBJ whole genome shotgun (WGS) entry which is preliminary data.</text>
</comment>
<proteinExistence type="predicted"/>
<dbReference type="PIRSF" id="PIRSF010260">
    <property type="entry name" value="UCP010260"/>
    <property type="match status" value="1"/>
</dbReference>
<protein>
    <recommendedName>
        <fullName evidence="1">DUF1990 domain-containing protein</fullName>
    </recommendedName>
</protein>
<sequence length="179" mass="19209">MSDLGRWELEPFTYDEVGATHGTPPASAHVVRAERLVGHGQSDFHTISDAVLRYGMQRGAGLRVHASTTSAQVGTVIVLSAWFLGPVRIPCRVVYVIDEPGRAGFAYGTLPGHPESGEELFAVELRADGSVVATICAFSRPGRWYTRLGGPVARLAQRLMTRRYLAAMARLGRGCGSGG</sequence>
<dbReference type="PANTHER" id="PTHR34202:SF1">
    <property type="entry name" value="UPF0548 PROTEIN"/>
    <property type="match status" value="1"/>
</dbReference>
<dbReference type="InterPro" id="IPR018960">
    <property type="entry name" value="DUF1990"/>
</dbReference>
<accession>H5TYG5</accession>
<gene>
    <name evidence="2" type="ORF">GOSPT_045_01620</name>
</gene>
<dbReference type="RefSeq" id="WP_005204391.1">
    <property type="nucleotide sequence ID" value="NZ_BAFC01000045.1"/>
</dbReference>